<feature type="transmembrane region" description="Helical" evidence="6">
    <location>
        <begin position="136"/>
        <end position="157"/>
    </location>
</feature>
<dbReference type="GO" id="GO:0022857">
    <property type="term" value="F:transmembrane transporter activity"/>
    <property type="evidence" value="ECO:0007669"/>
    <property type="project" value="InterPro"/>
</dbReference>
<feature type="compositionally biased region" description="Basic and acidic residues" evidence="5">
    <location>
        <begin position="444"/>
        <end position="482"/>
    </location>
</feature>
<dbReference type="SUPFAM" id="SSF103473">
    <property type="entry name" value="MFS general substrate transporter"/>
    <property type="match status" value="1"/>
</dbReference>
<sequence>MVTALQTRQIFTFIVTWLSYASTYLLRKPLGVIKPDLEKTHHLKKTEMGWLDAALLLPYAVMQMLLGGLGDKIGARKALTICLIGSAFSMITFGYWNHVLMLSLLLFLNGTFQATAWPNCVKCLSSWYSDEHRASIFGLWGTCTFAGGIIGTSLAVYLQSVYSPDLKMIFILPSLVVFSIGVLVFLTMKMPGELSITIPGKEPLITNSTAKSDKVLSFSEVIRLNLVPELVVTVICVKLVRYCLYMWLPMYLHEALKYGKAQAGMLSTTFEIGGVLGSALIGVFINRIFNGRVLYGCCLSVFLSAMALIAFQITSTWGIAFNITFMLIAGICNCGPDPLLTGSVPAKIGEKVNAQAAVSGVVNGGGISPRFEGGGRISWGEIKLQMGSSGKFRLRVVFSFIFLFVEVRDEGSSYTKAKASTVGTKFDDESEKEQHKQDQYLLKENTRRENSEERFKENTRRENSEERLKENTRRENSEERFP</sequence>
<dbReference type="PROSITE" id="PS50850">
    <property type="entry name" value="MFS"/>
    <property type="match status" value="1"/>
</dbReference>
<feature type="transmembrane region" description="Helical" evidence="6">
    <location>
        <begin position="226"/>
        <end position="248"/>
    </location>
</feature>
<feature type="transmembrane region" description="Helical" evidence="6">
    <location>
        <begin position="169"/>
        <end position="188"/>
    </location>
</feature>
<dbReference type="PANTHER" id="PTHR43184">
    <property type="entry name" value="MAJOR FACILITATOR SUPERFAMILY TRANSPORTER 16, ISOFORM B"/>
    <property type="match status" value="1"/>
</dbReference>
<evidence type="ECO:0000256" key="4">
    <source>
        <dbReference type="ARBA" id="ARBA00023136"/>
    </source>
</evidence>
<dbReference type="PANTHER" id="PTHR43184:SF30">
    <property type="entry name" value="MFS DOMAIN-CONTAINING PROTEIN"/>
    <property type="match status" value="1"/>
</dbReference>
<keyword evidence="3 6" id="KW-1133">Transmembrane helix</keyword>
<reference evidence="7" key="1">
    <citation type="submission" date="2020-04" db="EMBL/GenBank/DDBJ databases">
        <authorList>
            <person name="Alioto T."/>
            <person name="Alioto T."/>
            <person name="Gomez Garrido J."/>
        </authorList>
    </citation>
    <scope>NUCLEOTIDE SEQUENCE</scope>
    <source>
        <strain evidence="7">A484AB</strain>
    </source>
</reference>
<evidence type="ECO:0000256" key="5">
    <source>
        <dbReference type="SAM" id="MobiDB-lite"/>
    </source>
</evidence>
<gene>
    <name evidence="7" type="ORF">PACLA_8A025874</name>
</gene>
<dbReference type="Gene3D" id="1.20.1250.20">
    <property type="entry name" value="MFS general substrate transporter like domains"/>
    <property type="match status" value="2"/>
</dbReference>
<comment type="subcellular location">
    <subcellularLocation>
        <location evidence="1">Membrane</location>
        <topology evidence="1">Multi-pass membrane protein</topology>
    </subcellularLocation>
</comment>
<dbReference type="InterPro" id="IPR036259">
    <property type="entry name" value="MFS_trans_sf"/>
</dbReference>
<dbReference type="InterPro" id="IPR011701">
    <property type="entry name" value="MFS"/>
</dbReference>
<evidence type="ECO:0000256" key="6">
    <source>
        <dbReference type="SAM" id="Phobius"/>
    </source>
</evidence>
<feature type="transmembrane region" description="Helical" evidence="6">
    <location>
        <begin position="9"/>
        <end position="27"/>
    </location>
</feature>
<evidence type="ECO:0000256" key="3">
    <source>
        <dbReference type="ARBA" id="ARBA00022989"/>
    </source>
</evidence>
<evidence type="ECO:0000313" key="7">
    <source>
        <dbReference type="EMBL" id="CAB3977449.1"/>
    </source>
</evidence>
<evidence type="ECO:0000256" key="2">
    <source>
        <dbReference type="ARBA" id="ARBA00022692"/>
    </source>
</evidence>
<feature type="region of interest" description="Disordered" evidence="5">
    <location>
        <begin position="418"/>
        <end position="482"/>
    </location>
</feature>
<feature type="transmembrane region" description="Helical" evidence="6">
    <location>
        <begin position="293"/>
        <end position="313"/>
    </location>
</feature>
<feature type="transmembrane region" description="Helical" evidence="6">
    <location>
        <begin position="47"/>
        <end position="66"/>
    </location>
</feature>
<evidence type="ECO:0000313" key="8">
    <source>
        <dbReference type="Proteomes" id="UP001152795"/>
    </source>
</evidence>
<keyword evidence="8" id="KW-1185">Reference proteome</keyword>
<keyword evidence="2 6" id="KW-0812">Transmembrane</keyword>
<protein>
    <submittedName>
        <fullName evidence="7">Glucose-6-phosphate exchanger SLC37A2-like</fullName>
    </submittedName>
</protein>
<dbReference type="AlphaFoldDB" id="A0A6S7FND1"/>
<accession>A0A6S7FND1</accession>
<dbReference type="EMBL" id="CACRXK020000047">
    <property type="protein sequence ID" value="CAB3977449.1"/>
    <property type="molecule type" value="Genomic_DNA"/>
</dbReference>
<name>A0A6S7FND1_PARCT</name>
<organism evidence="7 8">
    <name type="scientific">Paramuricea clavata</name>
    <name type="common">Red gorgonian</name>
    <name type="synonym">Violescent sea-whip</name>
    <dbReference type="NCBI Taxonomy" id="317549"/>
    <lineage>
        <taxon>Eukaryota</taxon>
        <taxon>Metazoa</taxon>
        <taxon>Cnidaria</taxon>
        <taxon>Anthozoa</taxon>
        <taxon>Octocorallia</taxon>
        <taxon>Malacalcyonacea</taxon>
        <taxon>Plexauridae</taxon>
        <taxon>Paramuricea</taxon>
    </lineage>
</organism>
<feature type="transmembrane region" description="Helical" evidence="6">
    <location>
        <begin position="78"/>
        <end position="96"/>
    </location>
</feature>
<comment type="caution">
    <text evidence="7">The sequence shown here is derived from an EMBL/GenBank/DDBJ whole genome shotgun (WGS) entry which is preliminary data.</text>
</comment>
<feature type="transmembrane region" description="Helical" evidence="6">
    <location>
        <begin position="268"/>
        <end position="286"/>
    </location>
</feature>
<proteinExistence type="predicted"/>
<evidence type="ECO:0000256" key="1">
    <source>
        <dbReference type="ARBA" id="ARBA00004141"/>
    </source>
</evidence>
<dbReference type="OrthoDB" id="3639251at2759"/>
<dbReference type="InterPro" id="IPR020846">
    <property type="entry name" value="MFS_dom"/>
</dbReference>
<dbReference type="Proteomes" id="UP001152795">
    <property type="component" value="Unassembled WGS sequence"/>
</dbReference>
<keyword evidence="4 6" id="KW-0472">Membrane</keyword>
<dbReference type="GO" id="GO:0016020">
    <property type="term" value="C:membrane"/>
    <property type="evidence" value="ECO:0007669"/>
    <property type="project" value="UniProtKB-SubCell"/>
</dbReference>
<dbReference type="Pfam" id="PF07690">
    <property type="entry name" value="MFS_1"/>
    <property type="match status" value="1"/>
</dbReference>